<dbReference type="InterPro" id="IPR018456">
    <property type="entry name" value="PTR2_symporter_CS"/>
</dbReference>
<evidence type="ECO:0000256" key="3">
    <source>
        <dbReference type="ARBA" id="ARBA00022448"/>
    </source>
</evidence>
<dbReference type="Gene3D" id="1.20.1250.20">
    <property type="entry name" value="MFS general substrate transporter like domains"/>
    <property type="match status" value="1"/>
</dbReference>
<evidence type="ECO:0000256" key="5">
    <source>
        <dbReference type="ARBA" id="ARBA00022989"/>
    </source>
</evidence>
<feature type="transmembrane region" description="Helical" evidence="8">
    <location>
        <begin position="506"/>
        <end position="527"/>
    </location>
</feature>
<evidence type="ECO:0000256" key="2">
    <source>
        <dbReference type="ARBA" id="ARBA00005982"/>
    </source>
</evidence>
<dbReference type="PANTHER" id="PTHR11654">
    <property type="entry name" value="OLIGOPEPTIDE TRANSPORTER-RELATED"/>
    <property type="match status" value="1"/>
</dbReference>
<keyword evidence="3 7" id="KW-0813">Transport</keyword>
<dbReference type="InterPro" id="IPR000109">
    <property type="entry name" value="POT_fam"/>
</dbReference>
<dbReference type="GO" id="GO:0005886">
    <property type="term" value="C:plasma membrane"/>
    <property type="evidence" value="ECO:0007669"/>
    <property type="project" value="UniProtKB-ARBA"/>
</dbReference>
<feature type="transmembrane region" description="Helical" evidence="8">
    <location>
        <begin position="239"/>
        <end position="260"/>
    </location>
</feature>
<dbReference type="EMBL" id="QKYT01000052">
    <property type="protein sequence ID" value="RIA96011.1"/>
    <property type="molecule type" value="Genomic_DNA"/>
</dbReference>
<evidence type="ECO:0000256" key="6">
    <source>
        <dbReference type="ARBA" id="ARBA00023136"/>
    </source>
</evidence>
<evidence type="ECO:0000313" key="9">
    <source>
        <dbReference type="EMBL" id="RIA96011.1"/>
    </source>
</evidence>
<feature type="transmembrane region" description="Helical" evidence="8">
    <location>
        <begin position="128"/>
        <end position="150"/>
    </location>
</feature>
<dbReference type="FunFam" id="1.20.1250.20:FF:000085">
    <property type="entry name" value="MFS peptide transporter Ptr2"/>
    <property type="match status" value="1"/>
</dbReference>
<reference evidence="9 10" key="1">
    <citation type="submission" date="2018-06" db="EMBL/GenBank/DDBJ databases">
        <title>Comparative genomics reveals the genomic features of Rhizophagus irregularis, R. cerebriforme, R. diaphanum and Gigaspora rosea, and their symbiotic lifestyle signature.</title>
        <authorList>
            <person name="Morin E."/>
            <person name="San Clemente H."/>
            <person name="Chen E.C.H."/>
            <person name="De La Providencia I."/>
            <person name="Hainaut M."/>
            <person name="Kuo A."/>
            <person name="Kohler A."/>
            <person name="Murat C."/>
            <person name="Tang N."/>
            <person name="Roy S."/>
            <person name="Loubradou J."/>
            <person name="Henrissat B."/>
            <person name="Grigoriev I.V."/>
            <person name="Corradi N."/>
            <person name="Roux C."/>
            <person name="Martin F.M."/>
        </authorList>
    </citation>
    <scope>NUCLEOTIDE SEQUENCE [LARGE SCALE GENOMIC DNA]</scope>
    <source>
        <strain evidence="9 10">DAOM 227022</strain>
    </source>
</reference>
<dbReference type="AlphaFoldDB" id="A0A397TLV3"/>
<dbReference type="SUPFAM" id="SSF103473">
    <property type="entry name" value="MFS general substrate transporter"/>
    <property type="match status" value="1"/>
</dbReference>
<dbReference type="OrthoDB" id="8904098at2759"/>
<comment type="subcellular location">
    <subcellularLocation>
        <location evidence="1 7">Membrane</location>
        <topology evidence="1 7">Multi-pass membrane protein</topology>
    </subcellularLocation>
</comment>
<evidence type="ECO:0000256" key="4">
    <source>
        <dbReference type="ARBA" id="ARBA00022692"/>
    </source>
</evidence>
<dbReference type="GO" id="GO:0071916">
    <property type="term" value="F:dipeptide transmembrane transporter activity"/>
    <property type="evidence" value="ECO:0007669"/>
    <property type="project" value="UniProtKB-ARBA"/>
</dbReference>
<gene>
    <name evidence="9" type="ORF">C1645_688356</name>
</gene>
<sequence>MADQNIEVQNTEKESQIISSINEDNEIQPTQQDWKTLPRIADHLPTVVWFVVFCELCERFTYYGVSGPFQNYIQYPPPAKLHGQPGAIGAGQETATALGYFFHFFCYVTPLIGAAIADQYLGRFNTILMFCLVYMVGLTILTTTAIPAAIQAKAAFPGLILSMIIIGLGTGGIKCNVSPLVADQYTRTKPYVKKLSDGKKVIVDPKITVQSIFHWFYLAINVGSLSPILTTYLEKYHSYWMAYLVPLIMFFGAIGVLIVFRKNYVKKPPQGSAILKFFRVLKVAFMNGRNLDNAKPSNLSKTYNITWDDKFVDEVKKCLEACRVFIFFPIYWLCYEQMSNNLVSQASVMQVGDLPNDLVMNLNPISLIIFVPLTNKIIYPAFQRFGIIIRPITRIFIGFLLCGLSMAYSAIVQHIIYKTGPCFESTGCMVDGEVVPNNVNVWVQSPSYILIGFSEVFASITGLTYAYERAPDELKSTVTALYLMTTAFGSALGFGVVPLSKDPYLVILYVTLSILVVVTGFLLLFTFKKYDQEEEQEEVELLDK</sequence>
<name>A0A397TLV3_9GLOM</name>
<protein>
    <submittedName>
        <fullName evidence="9">Di/tri peptide transporter 2</fullName>
    </submittedName>
</protein>
<keyword evidence="6 8" id="KW-0472">Membrane</keyword>
<comment type="caution">
    <text evidence="9">The sequence shown here is derived from an EMBL/GenBank/DDBJ whole genome shotgun (WGS) entry which is preliminary data.</text>
</comment>
<evidence type="ECO:0000313" key="10">
    <source>
        <dbReference type="Proteomes" id="UP000265703"/>
    </source>
</evidence>
<keyword evidence="4 7" id="KW-0812">Transmembrane</keyword>
<evidence type="ECO:0000256" key="7">
    <source>
        <dbReference type="RuleBase" id="RU003755"/>
    </source>
</evidence>
<keyword evidence="5 8" id="KW-1133">Transmembrane helix</keyword>
<feature type="transmembrane region" description="Helical" evidence="8">
    <location>
        <begin position="97"/>
        <end position="116"/>
    </location>
</feature>
<dbReference type="PROSITE" id="PS01023">
    <property type="entry name" value="PTR2_2"/>
    <property type="match status" value="1"/>
</dbReference>
<feature type="transmembrane region" description="Helical" evidence="8">
    <location>
        <begin position="215"/>
        <end position="233"/>
    </location>
</feature>
<proteinExistence type="inferred from homology"/>
<organism evidence="9 10">
    <name type="scientific">Glomus cerebriforme</name>
    <dbReference type="NCBI Taxonomy" id="658196"/>
    <lineage>
        <taxon>Eukaryota</taxon>
        <taxon>Fungi</taxon>
        <taxon>Fungi incertae sedis</taxon>
        <taxon>Mucoromycota</taxon>
        <taxon>Glomeromycotina</taxon>
        <taxon>Glomeromycetes</taxon>
        <taxon>Glomerales</taxon>
        <taxon>Glomeraceae</taxon>
        <taxon>Glomus</taxon>
    </lineage>
</organism>
<feature type="transmembrane region" description="Helical" evidence="8">
    <location>
        <begin position="156"/>
        <end position="177"/>
    </location>
</feature>
<feature type="transmembrane region" description="Helical" evidence="8">
    <location>
        <begin position="391"/>
        <end position="411"/>
    </location>
</feature>
<feature type="transmembrane region" description="Helical" evidence="8">
    <location>
        <begin position="448"/>
        <end position="467"/>
    </location>
</feature>
<dbReference type="Pfam" id="PF00854">
    <property type="entry name" value="PTR2"/>
    <property type="match status" value="1"/>
</dbReference>
<feature type="transmembrane region" description="Helical" evidence="8">
    <location>
        <begin position="479"/>
        <end position="500"/>
    </location>
</feature>
<comment type="similarity">
    <text evidence="2 7">Belongs to the major facilitator superfamily. Proton-dependent oligopeptide transporter (POT/PTR) (TC 2.A.17) family.</text>
</comment>
<evidence type="ECO:0000256" key="8">
    <source>
        <dbReference type="SAM" id="Phobius"/>
    </source>
</evidence>
<dbReference type="Proteomes" id="UP000265703">
    <property type="component" value="Unassembled WGS sequence"/>
</dbReference>
<accession>A0A397TLV3</accession>
<dbReference type="STRING" id="658196.A0A397TLV3"/>
<dbReference type="InterPro" id="IPR036259">
    <property type="entry name" value="MFS_trans_sf"/>
</dbReference>
<keyword evidence="10" id="KW-1185">Reference proteome</keyword>
<evidence type="ECO:0000256" key="1">
    <source>
        <dbReference type="ARBA" id="ARBA00004141"/>
    </source>
</evidence>